<reference evidence="6" key="1">
    <citation type="submission" date="2011-12" db="EMBL/GenBank/DDBJ databases">
        <title>The Draft Genome of Lepisosteus oculatus.</title>
        <authorList>
            <consortium name="The Broad Institute Genome Assembly &amp; Analysis Group"/>
            <consortium name="Computational R&amp;D Group"/>
            <consortium name="and Sequencing Platform"/>
            <person name="Di Palma F."/>
            <person name="Alfoldi J."/>
            <person name="Johnson J."/>
            <person name="Berlin A."/>
            <person name="Gnerre S."/>
            <person name="Jaffe D."/>
            <person name="MacCallum I."/>
            <person name="Young S."/>
            <person name="Walker B.J."/>
            <person name="Lander E.S."/>
            <person name="Lindblad-Toh K."/>
        </authorList>
    </citation>
    <scope>NUCLEOTIDE SEQUENCE [LARGE SCALE GENOMIC DNA]</scope>
</reference>
<proteinExistence type="inferred from homology"/>
<keyword evidence="6" id="KW-1185">Reference proteome</keyword>
<dbReference type="Ensembl" id="ENSLOCT00000004155.1">
    <property type="protein sequence ID" value="ENSLOCP00000004147.1"/>
    <property type="gene ID" value="ENSLOCG00000003503.1"/>
</dbReference>
<dbReference type="CDD" id="cd05251">
    <property type="entry name" value="NmrA_like_SDR_a"/>
    <property type="match status" value="1"/>
</dbReference>
<evidence type="ECO:0000259" key="4">
    <source>
        <dbReference type="Pfam" id="PF05368"/>
    </source>
</evidence>
<dbReference type="Proteomes" id="UP000018468">
    <property type="component" value="Linkage group LG12"/>
</dbReference>
<dbReference type="EMBL" id="AHAT01011545">
    <property type="status" value="NOT_ANNOTATED_CDS"/>
    <property type="molecule type" value="Genomic_DNA"/>
</dbReference>
<organism evidence="5 6">
    <name type="scientific">Lepisosteus oculatus</name>
    <name type="common">Spotted gar</name>
    <dbReference type="NCBI Taxonomy" id="7918"/>
    <lineage>
        <taxon>Eukaryota</taxon>
        <taxon>Metazoa</taxon>
        <taxon>Chordata</taxon>
        <taxon>Craniata</taxon>
        <taxon>Vertebrata</taxon>
        <taxon>Euteleostomi</taxon>
        <taxon>Actinopterygii</taxon>
        <taxon>Neopterygii</taxon>
        <taxon>Holostei</taxon>
        <taxon>Semionotiformes</taxon>
        <taxon>Lepisosteidae</taxon>
        <taxon>Lepisosteus</taxon>
    </lineage>
</organism>
<dbReference type="HOGENOM" id="CLU_007383_8_2_1"/>
<dbReference type="Pfam" id="PF05368">
    <property type="entry name" value="NmrA"/>
    <property type="match status" value="1"/>
</dbReference>
<dbReference type="PANTHER" id="PTHR42748">
    <property type="entry name" value="NITROGEN METABOLITE REPRESSION PROTEIN NMRA FAMILY MEMBER"/>
    <property type="match status" value="1"/>
</dbReference>
<dbReference type="Gene3D" id="3.90.25.10">
    <property type="entry name" value="UDP-galactose 4-epimerase, domain 1"/>
    <property type="match status" value="1"/>
</dbReference>
<dbReference type="OMA" id="GADCCFL"/>
<name>W5M6Y9_LEPOC</name>
<evidence type="ECO:0000313" key="6">
    <source>
        <dbReference type="Proteomes" id="UP000018468"/>
    </source>
</evidence>
<dbReference type="SUPFAM" id="SSF51735">
    <property type="entry name" value="NAD(P)-binding Rossmann-fold domains"/>
    <property type="match status" value="1"/>
</dbReference>
<comment type="similarity">
    <text evidence="1">Belongs to the NmrA-type oxidoreductase family.</text>
</comment>
<protein>
    <recommendedName>
        <fullName evidence="3">NmrA-like family domain-containing protein 1</fullName>
    </recommendedName>
</protein>
<sequence>MSDKKVIVVFGATGAQGGSVARALLQHPGFEVRAATRDPKKPAAVELGRLGAQLVKADVGCPAEVEAALRGSYGAFLVTNFWEHFDKSTEVKQGKMVADLAKKLGLQHVVYSGLENVHRLTGGKLTVLHFDGKGEVEEYFRSLGVPTTSVRLPFYFENFTSFFKPAKATDSGAYVIGVPMGDVPMDGMSVADLGPVVVSVLMNREEFVGKDIGLSAERLTVQQYCEVMTRCLGKTFVDAKSDELKGPRPLVRGVLELANMFRFYLMKPDRDLALTRRLYPQVLSFEQWLLKNKAAFQAL</sequence>
<reference evidence="5" key="2">
    <citation type="submission" date="2025-08" db="UniProtKB">
        <authorList>
            <consortium name="Ensembl"/>
        </authorList>
    </citation>
    <scope>IDENTIFICATION</scope>
</reference>
<dbReference type="PANTHER" id="PTHR42748:SF7">
    <property type="entry name" value="NMRA LIKE REDOX SENSOR 1-RELATED"/>
    <property type="match status" value="1"/>
</dbReference>
<dbReference type="Gene3D" id="3.40.50.720">
    <property type="entry name" value="NAD(P)-binding Rossmann-like Domain"/>
    <property type="match status" value="1"/>
</dbReference>
<reference evidence="5" key="3">
    <citation type="submission" date="2025-09" db="UniProtKB">
        <authorList>
            <consortium name="Ensembl"/>
        </authorList>
    </citation>
    <scope>IDENTIFICATION</scope>
</reference>
<evidence type="ECO:0000256" key="2">
    <source>
        <dbReference type="ARBA" id="ARBA00022857"/>
    </source>
</evidence>
<dbReference type="EMBL" id="AHAT01011546">
    <property type="status" value="NOT_ANNOTATED_CDS"/>
    <property type="molecule type" value="Genomic_DNA"/>
</dbReference>
<dbReference type="GO" id="GO:0005634">
    <property type="term" value="C:nucleus"/>
    <property type="evidence" value="ECO:0000318"/>
    <property type="project" value="GO_Central"/>
</dbReference>
<dbReference type="STRING" id="7918.ENSLOCP00000004147"/>
<evidence type="ECO:0000256" key="1">
    <source>
        <dbReference type="ARBA" id="ARBA00006328"/>
    </source>
</evidence>
<dbReference type="InterPro" id="IPR036291">
    <property type="entry name" value="NAD(P)-bd_dom_sf"/>
</dbReference>
<dbReference type="eggNOG" id="ENOG502QQEA">
    <property type="taxonomic scope" value="Eukaryota"/>
</dbReference>
<evidence type="ECO:0000313" key="5">
    <source>
        <dbReference type="Ensembl" id="ENSLOCP00000004147.1"/>
    </source>
</evidence>
<feature type="domain" description="NmrA-like" evidence="4">
    <location>
        <begin position="4"/>
        <end position="237"/>
    </location>
</feature>
<dbReference type="InterPro" id="IPR008030">
    <property type="entry name" value="NmrA-like"/>
</dbReference>
<evidence type="ECO:0000256" key="3">
    <source>
        <dbReference type="ARBA" id="ARBA00040296"/>
    </source>
</evidence>
<dbReference type="GeneTree" id="ENSGT00940000163340"/>
<dbReference type="AlphaFoldDB" id="W5M6Y9"/>
<accession>W5M6Y9</accession>
<keyword evidence="2" id="KW-0521">NADP</keyword>
<dbReference type="InterPro" id="IPR051164">
    <property type="entry name" value="NmrA-like_oxidored"/>
</dbReference>
<dbReference type="Bgee" id="ENSLOCG00000003503">
    <property type="expression patterns" value="Expressed in pharyngeal gill and 13 other cell types or tissues"/>
</dbReference>
<dbReference type="InParanoid" id="W5M6Y9"/>